<dbReference type="eggNOG" id="COG3603">
    <property type="taxonomic scope" value="Bacteria"/>
</dbReference>
<proteinExistence type="predicted"/>
<comment type="caution">
    <text evidence="2">The sequence shown here is derived from an EMBL/GenBank/DDBJ whole genome shotgun (WGS) entry which is preliminary data.</text>
</comment>
<dbReference type="AlphaFoldDB" id="C0E9M1"/>
<protein>
    <recommendedName>
        <fullName evidence="1">CASTOR ACT domain-containing protein</fullName>
    </recommendedName>
</protein>
<gene>
    <name evidence="2" type="ORF">CLOSTMETH_00520</name>
</gene>
<dbReference type="Proteomes" id="UP000003340">
    <property type="component" value="Unassembled WGS sequence"/>
</dbReference>
<keyword evidence="3" id="KW-1185">Reference proteome</keyword>
<dbReference type="Pfam" id="PF13840">
    <property type="entry name" value="ACT_7"/>
    <property type="match status" value="1"/>
</dbReference>
<accession>C0E9M1</accession>
<dbReference type="InterPro" id="IPR016540">
    <property type="entry name" value="UCP008459"/>
</dbReference>
<dbReference type="SUPFAM" id="SSF55021">
    <property type="entry name" value="ACT-like"/>
    <property type="match status" value="2"/>
</dbReference>
<sequence>MKEIKLQVLDGDFSICQVEELSQADFSGAFCFVAKTDEEISLVCPEERVPKNATACDAGWRALRVAGTLDFSLIGILAKLTRTLADSGIGLFAISTYNTDYILVRQERLADAVRALRSAGYPVSEQGAARN</sequence>
<dbReference type="Gene3D" id="3.30.2130.10">
    <property type="entry name" value="VC0802-like"/>
    <property type="match status" value="1"/>
</dbReference>
<name>C0E9M1_9FIRM</name>
<dbReference type="PANTHER" id="PTHR31131:SF6">
    <property type="entry name" value="CASTOR ACT DOMAIN-CONTAINING PROTEIN"/>
    <property type="match status" value="1"/>
</dbReference>
<evidence type="ECO:0000259" key="1">
    <source>
        <dbReference type="Pfam" id="PF13840"/>
    </source>
</evidence>
<dbReference type="EMBL" id="ACEC01000021">
    <property type="protein sequence ID" value="EEG31786.1"/>
    <property type="molecule type" value="Genomic_DNA"/>
</dbReference>
<evidence type="ECO:0000313" key="3">
    <source>
        <dbReference type="Proteomes" id="UP000003340"/>
    </source>
</evidence>
<reference evidence="2 3" key="2">
    <citation type="submission" date="2009-02" db="EMBL/GenBank/DDBJ databases">
        <title>Draft genome sequence of Clostridium methylpentosum (DSM 5476).</title>
        <authorList>
            <person name="Sudarsanam P."/>
            <person name="Ley R."/>
            <person name="Guruge J."/>
            <person name="Turnbaugh P.J."/>
            <person name="Mahowald M."/>
            <person name="Liep D."/>
            <person name="Gordon J."/>
        </authorList>
    </citation>
    <scope>NUCLEOTIDE SEQUENCE [LARGE SCALE GENOMIC DNA]</scope>
    <source>
        <strain evidence="2 3">DSM 5476</strain>
    </source>
</reference>
<evidence type="ECO:0000313" key="2">
    <source>
        <dbReference type="EMBL" id="EEG31786.1"/>
    </source>
</evidence>
<dbReference type="PIRSF" id="PIRSF008459">
    <property type="entry name" value="UCP008459"/>
    <property type="match status" value="1"/>
</dbReference>
<dbReference type="InterPro" id="IPR027795">
    <property type="entry name" value="CASTOR_ACT_dom"/>
</dbReference>
<organism evidence="2 3">
    <name type="scientific">[Clostridium] methylpentosum DSM 5476</name>
    <dbReference type="NCBI Taxonomy" id="537013"/>
    <lineage>
        <taxon>Bacteria</taxon>
        <taxon>Bacillati</taxon>
        <taxon>Bacillota</taxon>
        <taxon>Clostridia</taxon>
        <taxon>Eubacteriales</taxon>
        <taxon>Oscillospiraceae</taxon>
        <taxon>Oscillospiraceae incertae sedis</taxon>
    </lineage>
</organism>
<reference evidence="2 3" key="1">
    <citation type="submission" date="2009-01" db="EMBL/GenBank/DDBJ databases">
        <authorList>
            <person name="Fulton L."/>
            <person name="Clifton S."/>
            <person name="Fulton B."/>
            <person name="Xu J."/>
            <person name="Minx P."/>
            <person name="Pepin K.H."/>
            <person name="Johnson M."/>
            <person name="Bhonagiri V."/>
            <person name="Nash W.E."/>
            <person name="Mardis E.R."/>
            <person name="Wilson R.K."/>
        </authorList>
    </citation>
    <scope>NUCLEOTIDE SEQUENCE [LARGE SCALE GENOMIC DNA]</scope>
    <source>
        <strain evidence="2 3">DSM 5476</strain>
    </source>
</reference>
<dbReference type="InterPro" id="IPR045865">
    <property type="entry name" value="ACT-like_dom_sf"/>
</dbReference>
<dbReference type="InterPro" id="IPR051719">
    <property type="entry name" value="CASTOR_mTORC1"/>
</dbReference>
<dbReference type="HOGENOM" id="CLU_130568_0_0_9"/>
<dbReference type="PANTHER" id="PTHR31131">
    <property type="entry name" value="CHROMOSOME 1, WHOLE GENOME SHOTGUN SEQUENCE"/>
    <property type="match status" value="1"/>
</dbReference>
<feature type="domain" description="CASTOR ACT" evidence="1">
    <location>
        <begin position="57"/>
        <end position="118"/>
    </location>
</feature>
<dbReference type="STRING" id="537013.CLOSTMETH_00520"/>